<dbReference type="PANTHER" id="PTHR13395">
    <property type="entry name" value="SISTER CHROMATID COHESION PROTEIN DCC1-RELATED"/>
    <property type="match status" value="1"/>
</dbReference>
<reference evidence="4" key="1">
    <citation type="submission" date="2016-05" db="EMBL/GenBank/DDBJ databases">
        <title>Comparative genomics of biotechnologically important yeasts.</title>
        <authorList>
            <consortium name="DOE Joint Genome Institute"/>
            <person name="Riley R."/>
            <person name="Haridas S."/>
            <person name="Wolfe K.H."/>
            <person name="Lopes M.R."/>
            <person name="Hittinger C.T."/>
            <person name="Goker M."/>
            <person name="Salamov A."/>
            <person name="Wisecaver J."/>
            <person name="Long T.M."/>
            <person name="Aerts A.L."/>
            <person name="Barry K."/>
            <person name="Choi C."/>
            <person name="Clum A."/>
            <person name="Coughlan A.Y."/>
            <person name="Deshpande S."/>
            <person name="Douglass A.P."/>
            <person name="Hanson S.J."/>
            <person name="Klenk H.-P."/>
            <person name="Labutti K."/>
            <person name="Lapidus A."/>
            <person name="Lindquist E."/>
            <person name="Lipzen A."/>
            <person name="Meier-Kolthoff J.P."/>
            <person name="Ohm R.A."/>
            <person name="Otillar R.P."/>
            <person name="Pangilinan J."/>
            <person name="Peng Y."/>
            <person name="Rokas A."/>
            <person name="Rosa C.A."/>
            <person name="Scheuner C."/>
            <person name="Sibirny A.A."/>
            <person name="Slot J.C."/>
            <person name="Stielow J.B."/>
            <person name="Sun H."/>
            <person name="Kurtzman C.P."/>
            <person name="Blackwell M."/>
            <person name="Grigoriev I.V."/>
            <person name="Jeffries T.W."/>
        </authorList>
    </citation>
    <scope>NUCLEOTIDE SEQUENCE [LARGE SCALE GENOMIC DNA]</scope>
    <source>
        <strain evidence="4">NRRL Y-17324</strain>
    </source>
</reference>
<keyword evidence="2" id="KW-0235">DNA replication</keyword>
<dbReference type="GO" id="GO:0034398">
    <property type="term" value="P:telomere tethering at nuclear periphery"/>
    <property type="evidence" value="ECO:0007669"/>
    <property type="project" value="EnsemblFungi"/>
</dbReference>
<dbReference type="GeneID" id="30985543"/>
<proteinExistence type="inferred from homology"/>
<dbReference type="OrthoDB" id="276989at2759"/>
<dbReference type="Pfam" id="PF09724">
    <property type="entry name" value="Dcc1"/>
    <property type="match status" value="1"/>
</dbReference>
<dbReference type="PANTHER" id="PTHR13395:SF6">
    <property type="entry name" value="SISTER CHROMATID COHESION PROTEIN DCC1"/>
    <property type="match status" value="1"/>
</dbReference>
<dbReference type="GO" id="GO:0000775">
    <property type="term" value="C:chromosome, centromeric region"/>
    <property type="evidence" value="ECO:0007669"/>
    <property type="project" value="TreeGrafter"/>
</dbReference>
<dbReference type="AlphaFoldDB" id="A0A1E4SRI4"/>
<dbReference type="GO" id="GO:0034088">
    <property type="term" value="P:maintenance of mitotic sister chromatid cohesion"/>
    <property type="evidence" value="ECO:0007669"/>
    <property type="project" value="TreeGrafter"/>
</dbReference>
<dbReference type="GO" id="GO:0006260">
    <property type="term" value="P:DNA replication"/>
    <property type="evidence" value="ECO:0007669"/>
    <property type="project" value="UniProtKB-KW"/>
</dbReference>
<evidence type="ECO:0008006" key="5">
    <source>
        <dbReference type="Google" id="ProtNLM"/>
    </source>
</evidence>
<protein>
    <recommendedName>
        <fullName evidence="5">Sister chromatid cohesion protein DCC1</fullName>
    </recommendedName>
</protein>
<dbReference type="EMBL" id="KV453909">
    <property type="protein sequence ID" value="ODV82047.1"/>
    <property type="molecule type" value="Genomic_DNA"/>
</dbReference>
<dbReference type="GO" id="GO:0031390">
    <property type="term" value="C:Ctf18 RFC-like complex"/>
    <property type="evidence" value="ECO:0007669"/>
    <property type="project" value="EnsemblFungi"/>
</dbReference>
<sequence>MSYSVYQQISYPENHTYKFLQLPPDLLDHVKNNKDGQLLIKSSPLDHDRTDGNSNSHLVVCTNDKTWKLRQMNHSNTVMLMNNMNVNKLGTEVSKPGPNQLLGFALGSYEYELSKSTGQLDISGLPRYPGPQAQGMSYHELLQNTPISKREFEQKWFDLGGCEIDNQVYILTESYITEVLHHIITTLISQQFDYKSQEGNLDELYAMAQSQEHNPTAIQTIIHKFALVTNETFKLDNSKISRWFGKQTLEASRIISVPDFLVNWKSSLPEFYNVPLDLSDLKGYYFRSGNSIGYVDPMKLSTSLPFRFEQLFYLDKSWAYDEIVPLIENFVPVGKKIDSVIIKYAKKKRVGKNSFVVTPRS</sequence>
<accession>A0A1E4SRI4</accession>
<keyword evidence="4" id="KW-1185">Reference proteome</keyword>
<dbReference type="RefSeq" id="XP_020067169.1">
    <property type="nucleotide sequence ID" value="XM_020211407.1"/>
</dbReference>
<dbReference type="GO" id="GO:0035753">
    <property type="term" value="P:maintenance of DNA trinucleotide repeats"/>
    <property type="evidence" value="ECO:0007669"/>
    <property type="project" value="EnsemblFungi"/>
</dbReference>
<evidence type="ECO:0000256" key="2">
    <source>
        <dbReference type="ARBA" id="ARBA00022705"/>
    </source>
</evidence>
<evidence type="ECO:0000313" key="3">
    <source>
        <dbReference type="EMBL" id="ODV82047.1"/>
    </source>
</evidence>
<evidence type="ECO:0000256" key="1">
    <source>
        <dbReference type="ARBA" id="ARBA00007017"/>
    </source>
</evidence>
<dbReference type="GO" id="GO:0000785">
    <property type="term" value="C:chromatin"/>
    <property type="evidence" value="ECO:0007669"/>
    <property type="project" value="TreeGrafter"/>
</dbReference>
<name>A0A1E4SRI4_9ASCO</name>
<evidence type="ECO:0000313" key="4">
    <source>
        <dbReference type="Proteomes" id="UP000094285"/>
    </source>
</evidence>
<organism evidence="3 4">
    <name type="scientific">Suhomyces tanzawaensis NRRL Y-17324</name>
    <dbReference type="NCBI Taxonomy" id="984487"/>
    <lineage>
        <taxon>Eukaryota</taxon>
        <taxon>Fungi</taxon>
        <taxon>Dikarya</taxon>
        <taxon>Ascomycota</taxon>
        <taxon>Saccharomycotina</taxon>
        <taxon>Pichiomycetes</taxon>
        <taxon>Debaryomycetaceae</taxon>
        <taxon>Suhomyces</taxon>
    </lineage>
</organism>
<comment type="similarity">
    <text evidence="1">Belongs to the DCC1 family.</text>
</comment>
<gene>
    <name evidence="3" type="ORF">CANTADRAFT_87987</name>
</gene>
<dbReference type="STRING" id="984487.A0A1E4SRI4"/>
<dbReference type="Proteomes" id="UP000094285">
    <property type="component" value="Unassembled WGS sequence"/>
</dbReference>
<dbReference type="InterPro" id="IPR019128">
    <property type="entry name" value="Dcc1"/>
</dbReference>